<organism evidence="1 2">
    <name type="scientific">Monosiga brevicollis</name>
    <name type="common">Choanoflagellate</name>
    <dbReference type="NCBI Taxonomy" id="81824"/>
    <lineage>
        <taxon>Eukaryota</taxon>
        <taxon>Choanoflagellata</taxon>
        <taxon>Craspedida</taxon>
        <taxon>Salpingoecidae</taxon>
        <taxon>Monosiga</taxon>
    </lineage>
</organism>
<name>A9V254_MONBE</name>
<dbReference type="PANTHER" id="PTHR12444">
    <property type="entry name" value="PROTEIN EFR3 HOMOLOG CMP44E"/>
    <property type="match status" value="1"/>
</dbReference>
<sequence length="786" mass="87522">MAGCCCKSRYMRQIDAAYPATAGEGLNRDAARHLTFFALSNPRKLPKMARYLTKKIAYARDRGYEEYVVVGAQIYEQLITACHAQMALFVEPFFSAIEHLLEADNLVYQQSATTAVRTGIRSSMHLPIILVLSHRLTQSMACTRSCLLLQFERFASLQTQTVDYVRHQDFLIAIFSSMCFMQADEVSSEALYVPVTGFACMFGRSEARDCVRAQTGMQGLRSILSKASHGQEEALLWNKSNLLKIVHAVLRNMSGLHPHARPADALVDQRVENGEQAKSCLTDLLLQAGFNNLRAVLDLVVALSNITSCWIACSSLCKNRPPLKFAALCLRQIRHAPTDGICQTVEQAIDALIRTLSAHRKVEVITFIMGRLDQCSTEVEVRLLSLAASVSEACEVRQMSLSFHSCPPSMRSEYAHFSYHKYPESSRLVLTYWYSPLVQVQPLHHGLPRALLEPLVQRCAAENDQLRLLSIRVLDSRLRCRLPYLTALLDSFTRSVMSSRSNVSEGSRTTLRAPEKDVAYFGSISKIVYSALVQTIRTITDPADPTLTPWMDVALRMASVFGPQFTIQTINAVLTIPEGAVANKTIATAFLAQFLKRLSATFDLRNLRKAVDEPSNLSRQRVQELLRQDKFAVEYLDEVTTPFVALDTSSKMPQALASATSVPEDSASVASAVYSNSSTTHGITAEVLKQNASHRHAKSIKDVLRQNAATIRKMPVRFCVWCMAAWRLCVFIALHQSQLLKKALALEPTELNLDHLVPLRSITNTSNDPVAVKLWYAGPLITSSEV</sequence>
<dbReference type="EMBL" id="CH991555">
    <property type="protein sequence ID" value="EDQ88321.1"/>
    <property type="molecule type" value="Genomic_DNA"/>
</dbReference>
<keyword evidence="2" id="KW-1185">Reference proteome</keyword>
<evidence type="ECO:0000313" key="1">
    <source>
        <dbReference type="EMBL" id="EDQ88321.1"/>
    </source>
</evidence>
<dbReference type="InterPro" id="IPR049152">
    <property type="entry name" value="EFR3-like_ARM"/>
</dbReference>
<dbReference type="KEGG" id="mbr:MONBRDRAFT_9121"/>
<dbReference type="Pfam" id="PF21052">
    <property type="entry name" value="EFR3_ARM"/>
    <property type="match status" value="1"/>
</dbReference>
<dbReference type="GO" id="GO:0005886">
    <property type="term" value="C:plasma membrane"/>
    <property type="evidence" value="ECO:0000318"/>
    <property type="project" value="GO_Central"/>
</dbReference>
<accession>A9V254</accession>
<dbReference type="RefSeq" id="XP_001746914.1">
    <property type="nucleotide sequence ID" value="XM_001746862.1"/>
</dbReference>
<gene>
    <name evidence="1" type="ORF">MONBRDRAFT_9121</name>
</gene>
<dbReference type="AlphaFoldDB" id="A9V254"/>
<dbReference type="GO" id="GO:0072659">
    <property type="term" value="P:protein localization to plasma membrane"/>
    <property type="evidence" value="ECO:0000318"/>
    <property type="project" value="GO_Central"/>
</dbReference>
<proteinExistence type="predicted"/>
<dbReference type="GeneID" id="5892229"/>
<dbReference type="STRING" id="81824.A9V254"/>
<dbReference type="PANTHER" id="PTHR12444:SF8">
    <property type="entry name" value="PROTEIN EFR3 HOMOLOG CMP44E"/>
    <property type="match status" value="1"/>
</dbReference>
<evidence type="ECO:0000313" key="2">
    <source>
        <dbReference type="Proteomes" id="UP000001357"/>
    </source>
</evidence>
<dbReference type="InParanoid" id="A9V254"/>
<dbReference type="eggNOG" id="KOG1877">
    <property type="taxonomic scope" value="Eukaryota"/>
</dbReference>
<reference evidence="1 2" key="1">
    <citation type="journal article" date="2008" name="Nature">
        <title>The genome of the choanoflagellate Monosiga brevicollis and the origin of metazoans.</title>
        <authorList>
            <consortium name="JGI Sequencing"/>
            <person name="King N."/>
            <person name="Westbrook M.J."/>
            <person name="Young S.L."/>
            <person name="Kuo A."/>
            <person name="Abedin M."/>
            <person name="Chapman J."/>
            <person name="Fairclough S."/>
            <person name="Hellsten U."/>
            <person name="Isogai Y."/>
            <person name="Letunic I."/>
            <person name="Marr M."/>
            <person name="Pincus D."/>
            <person name="Putnam N."/>
            <person name="Rokas A."/>
            <person name="Wright K.J."/>
            <person name="Zuzow R."/>
            <person name="Dirks W."/>
            <person name="Good M."/>
            <person name="Goodstein D."/>
            <person name="Lemons D."/>
            <person name="Li W."/>
            <person name="Lyons J.B."/>
            <person name="Morris A."/>
            <person name="Nichols S."/>
            <person name="Richter D.J."/>
            <person name="Salamov A."/>
            <person name="Bork P."/>
            <person name="Lim W.A."/>
            <person name="Manning G."/>
            <person name="Miller W.T."/>
            <person name="McGinnis W."/>
            <person name="Shapiro H."/>
            <person name="Tjian R."/>
            <person name="Grigoriev I.V."/>
            <person name="Rokhsar D."/>
        </authorList>
    </citation>
    <scope>NUCLEOTIDE SEQUENCE [LARGE SCALE GENOMIC DNA]</scope>
    <source>
        <strain evidence="2">MX1 / ATCC 50154</strain>
    </source>
</reference>
<protein>
    <submittedName>
        <fullName evidence="1">Uncharacterized protein</fullName>
    </submittedName>
</protein>
<dbReference type="InterPro" id="IPR051851">
    <property type="entry name" value="EFR3_Homologs"/>
</dbReference>
<dbReference type="Proteomes" id="UP000001357">
    <property type="component" value="Unassembled WGS sequence"/>
</dbReference>